<dbReference type="InterPro" id="IPR015890">
    <property type="entry name" value="Chorismate_C"/>
</dbReference>
<evidence type="ECO:0000259" key="6">
    <source>
        <dbReference type="Pfam" id="PF00425"/>
    </source>
</evidence>
<dbReference type="PANTHER" id="PTHR47253">
    <property type="match status" value="1"/>
</dbReference>
<keyword evidence="5 7" id="KW-0413">Isomerase</keyword>
<dbReference type="Pfam" id="PF00425">
    <property type="entry name" value="Chorismate_bind"/>
    <property type="match status" value="1"/>
</dbReference>
<keyword evidence="4" id="KW-0460">Magnesium</keyword>
<accession>A0A0N0ZB38</accession>
<protein>
    <recommendedName>
        <fullName evidence="3">isochorismate synthase</fullName>
        <ecNumber evidence="3">5.4.4.2</ecNumber>
    </recommendedName>
</protein>
<dbReference type="EC" id="5.4.4.2" evidence="3"/>
<dbReference type="PANTHER" id="PTHR47253:SF4">
    <property type="entry name" value="ISOCHORISMATE SYNTHASE 2, CHLOROPLASTIC"/>
    <property type="match status" value="1"/>
</dbReference>
<dbReference type="InterPro" id="IPR005801">
    <property type="entry name" value="ADC_synthase"/>
</dbReference>
<evidence type="ECO:0000313" key="8">
    <source>
        <dbReference type="Proteomes" id="UP000053226"/>
    </source>
</evidence>
<organism evidence="7 8">
    <name type="scientific">Moellerella wisconsensis ATCC 35017</name>
    <dbReference type="NCBI Taxonomy" id="1354267"/>
    <lineage>
        <taxon>Bacteria</taxon>
        <taxon>Pseudomonadati</taxon>
        <taxon>Pseudomonadota</taxon>
        <taxon>Gammaproteobacteria</taxon>
        <taxon>Enterobacterales</taxon>
        <taxon>Morganellaceae</taxon>
        <taxon>Moellerella</taxon>
    </lineage>
</organism>
<evidence type="ECO:0000256" key="5">
    <source>
        <dbReference type="ARBA" id="ARBA00023235"/>
    </source>
</evidence>
<gene>
    <name evidence="7" type="ORF">M992_1633</name>
</gene>
<dbReference type="EMBL" id="LGAA01000017">
    <property type="protein sequence ID" value="KPD02958.1"/>
    <property type="molecule type" value="Genomic_DNA"/>
</dbReference>
<sequence length="459" mass="51250">MSNQSAENIRGKKTATDKINNGNNSVENIITQLLCLLPTLSLAPKEITRLVYSVRPDADFSGLNWLAAQPCFPQFYWATRCGNEESAALGLGKKFNSVQEGEIFLLENPQYPDMRICGLNGWEAIGGSYSSPPEDSAFFFLPRLEWQRDLQGQRLILTLFGEEDIPATEQFLLSLQPAANIHTLNTQIIQQQHHPQHDEWCRLLTLAIAKMQTDPLEKVVMARQTALTLAAPLGVADFLYASQQVNHQCYHFMLAFDKQQGFISSTPERLYLRQGKQLLTEALAGTVASSDDDQIAAKNARWLMEDSKNQHENLVVVDDICQQLQGRVSAVDVSPAEIIRLRKVQHLRRSINAVLFSASDSDCLNRLQPTAAVSGLPRTIARQFVTEHEPFERRWYAGSGGYISSNKSEFAVSLRCAEINGHHIYLYSGAGIVSDSCPEQEWQEIDNKAAGLISLLNNS</sequence>
<dbReference type="SUPFAM" id="SSF56322">
    <property type="entry name" value="ADC synthase"/>
    <property type="match status" value="1"/>
</dbReference>
<comment type="similarity">
    <text evidence="2">Belongs to the isochorismate synthase family.</text>
</comment>
<dbReference type="AlphaFoldDB" id="A0A0N0ZB38"/>
<comment type="caution">
    <text evidence="7">The sequence shown here is derived from an EMBL/GenBank/DDBJ whole genome shotgun (WGS) entry which is preliminary data.</text>
</comment>
<dbReference type="InterPro" id="IPR004561">
    <property type="entry name" value="IsoChor_synthase"/>
</dbReference>
<evidence type="ECO:0000256" key="4">
    <source>
        <dbReference type="ARBA" id="ARBA00022842"/>
    </source>
</evidence>
<proteinExistence type="inferred from homology"/>
<evidence type="ECO:0000256" key="3">
    <source>
        <dbReference type="ARBA" id="ARBA00012824"/>
    </source>
</evidence>
<dbReference type="GO" id="GO:0008909">
    <property type="term" value="F:isochorismate synthase activity"/>
    <property type="evidence" value="ECO:0007669"/>
    <property type="project" value="UniProtKB-EC"/>
</dbReference>
<reference evidence="7 8" key="1">
    <citation type="submission" date="2015-07" db="EMBL/GenBank/DDBJ databases">
        <title>ATOL: Assembling a taxonomically balanced genome-scale reconstruction of the evolutionary history of the Enterobacteriaceae.</title>
        <authorList>
            <person name="Plunkett G.III."/>
            <person name="Neeno-Eckwall E.C."/>
            <person name="Glasner J.D."/>
            <person name="Perna N.T."/>
        </authorList>
    </citation>
    <scope>NUCLEOTIDE SEQUENCE [LARGE SCALE GENOMIC DNA]</scope>
    <source>
        <strain evidence="7 8">ATCC 35017</strain>
    </source>
</reference>
<dbReference type="InterPro" id="IPR044250">
    <property type="entry name" value="MenF-like"/>
</dbReference>
<feature type="domain" description="Chorismate-utilising enzyme C-terminal" evidence="6">
    <location>
        <begin position="197"/>
        <end position="448"/>
    </location>
</feature>
<dbReference type="Proteomes" id="UP000053226">
    <property type="component" value="Unassembled WGS sequence"/>
</dbReference>
<evidence type="ECO:0000256" key="1">
    <source>
        <dbReference type="ARBA" id="ARBA00000799"/>
    </source>
</evidence>
<keyword evidence="8" id="KW-1185">Reference proteome</keyword>
<dbReference type="NCBIfam" id="TIGR00543">
    <property type="entry name" value="isochor_syn"/>
    <property type="match status" value="1"/>
</dbReference>
<comment type="catalytic activity">
    <reaction evidence="1">
        <text>chorismate = isochorismate</text>
        <dbReference type="Rhea" id="RHEA:18985"/>
        <dbReference type="ChEBI" id="CHEBI:29748"/>
        <dbReference type="ChEBI" id="CHEBI:29780"/>
        <dbReference type="EC" id="5.4.4.2"/>
    </reaction>
</comment>
<dbReference type="Gene3D" id="3.60.120.10">
    <property type="entry name" value="Anthranilate synthase"/>
    <property type="match status" value="1"/>
</dbReference>
<dbReference type="GO" id="GO:0009234">
    <property type="term" value="P:menaquinone biosynthetic process"/>
    <property type="evidence" value="ECO:0007669"/>
    <property type="project" value="TreeGrafter"/>
</dbReference>
<evidence type="ECO:0000313" key="7">
    <source>
        <dbReference type="EMBL" id="KPD02958.1"/>
    </source>
</evidence>
<evidence type="ECO:0000256" key="2">
    <source>
        <dbReference type="ARBA" id="ARBA00005297"/>
    </source>
</evidence>
<name>A0A0N0ZB38_9GAMM</name>